<dbReference type="InterPro" id="IPR010994">
    <property type="entry name" value="RuvA_2-like"/>
</dbReference>
<proteinExistence type="predicted"/>
<dbReference type="Proteomes" id="UP000597338">
    <property type="component" value="Unassembled WGS sequence"/>
</dbReference>
<protein>
    <recommendedName>
        <fullName evidence="3">Helix-hairpin-helix motif-containing protein</fullName>
    </recommendedName>
</protein>
<evidence type="ECO:0000313" key="2">
    <source>
        <dbReference type="Proteomes" id="UP000597338"/>
    </source>
</evidence>
<comment type="caution">
    <text evidence="1">The sequence shown here is derived from an EMBL/GenBank/DDBJ whole genome shotgun (WGS) entry which is preliminary data.</text>
</comment>
<evidence type="ECO:0008006" key="3">
    <source>
        <dbReference type="Google" id="ProtNLM"/>
    </source>
</evidence>
<dbReference type="SUPFAM" id="SSF47781">
    <property type="entry name" value="RuvA domain 2-like"/>
    <property type="match status" value="1"/>
</dbReference>
<dbReference type="EMBL" id="BMIK01000002">
    <property type="protein sequence ID" value="GGC18901.1"/>
    <property type="molecule type" value="Genomic_DNA"/>
</dbReference>
<accession>A0ABQ1L372</accession>
<sequence length="684" mass="78681">MHFNRYILLFLFLDLWAACSLYAQTEADLLVERLMEQLAEELTEDFDFSELAERLEFYRQHPIDLNRTDGSELRELGFVPQLFIDRLLEHRSRSGKFVAPYELQTLEGLDTGLLRFLLPYVTVGASPSLSDVRAGQLLTEGTHDLMVRYGRTLQRREGYKITDPARSRYLGSADQVFTRYRFHFGHDLQVSLNAKKDAGEAFFTGAQRGGFDFYSGSVYVKNQRWLKGLVVGDYTLQFGQGLALWTGLGFGKGSMVQSVSKQATGLQPYTSSNEVLFLRGTAATLAFGHLLFTPFVSRRWLDGSIDYDEEGQRIVGVIGQTGLHRTPTEVANRGSVLQWTYGANAQYEYRRLRIGATAYRMRLDATIQPQGLLRNQYAFHGNNLWNASVYYNYSWRGIYLFGEAAHSLGSGTAFANGLIASLHPHLSLALHYRNYGRDYYSFFSQGIAEGSGVVNERGFYSGLVYHPGRSVEWVLYTDFFRFPWLRYRVDAPSQGADLLTQFTYTWYKKANVSIRYRHRQRGENASAEGPHHVVVDVFRQQLRVNGQYKLGDVWSMRNRVELTRYRKEGDATEIGWMVYQDIIFKPMNGNLSGNARIALFSTPGYNSRIYAFENDVLYAYSFPLYHNDGVRAYVNLRYRFGRKMDVWLRYATFIYRGVEEVGSGLDAIEGNQRSDVRVQWRWQF</sequence>
<dbReference type="RefSeq" id="WP_188747799.1">
    <property type="nucleotide sequence ID" value="NZ_BMIK01000002.1"/>
</dbReference>
<evidence type="ECO:0000313" key="1">
    <source>
        <dbReference type="EMBL" id="GGC18901.1"/>
    </source>
</evidence>
<reference evidence="2" key="1">
    <citation type="journal article" date="2019" name="Int. J. Syst. Evol. Microbiol.">
        <title>The Global Catalogue of Microorganisms (GCM) 10K type strain sequencing project: providing services to taxonomists for standard genome sequencing and annotation.</title>
        <authorList>
            <consortium name="The Broad Institute Genomics Platform"/>
            <consortium name="The Broad Institute Genome Sequencing Center for Infectious Disease"/>
            <person name="Wu L."/>
            <person name="Ma J."/>
        </authorList>
    </citation>
    <scope>NUCLEOTIDE SEQUENCE [LARGE SCALE GENOMIC DNA]</scope>
    <source>
        <strain evidence="2">CGMCC 1.15342</strain>
    </source>
</reference>
<gene>
    <name evidence="1" type="ORF">GCM10011386_08470</name>
</gene>
<organism evidence="1 2">
    <name type="scientific">Parapedobacter defluvii</name>
    <dbReference type="NCBI Taxonomy" id="2045106"/>
    <lineage>
        <taxon>Bacteria</taxon>
        <taxon>Pseudomonadati</taxon>
        <taxon>Bacteroidota</taxon>
        <taxon>Sphingobacteriia</taxon>
        <taxon>Sphingobacteriales</taxon>
        <taxon>Sphingobacteriaceae</taxon>
        <taxon>Parapedobacter</taxon>
    </lineage>
</organism>
<keyword evidence="2" id="KW-1185">Reference proteome</keyword>
<name>A0ABQ1L372_9SPHI</name>